<proteinExistence type="predicted"/>
<accession>A0A2P5EFX2</accession>
<dbReference type="SMART" id="SM00256">
    <property type="entry name" value="FBOX"/>
    <property type="match status" value="1"/>
</dbReference>
<dbReference type="InterPro" id="IPR036047">
    <property type="entry name" value="F-box-like_dom_sf"/>
</dbReference>
<dbReference type="Proteomes" id="UP000237000">
    <property type="component" value="Unassembled WGS sequence"/>
</dbReference>
<evidence type="ECO:0000313" key="3">
    <source>
        <dbReference type="EMBL" id="PON84404.1"/>
    </source>
</evidence>
<keyword evidence="4" id="KW-1185">Reference proteome</keyword>
<feature type="region of interest" description="Disordered" evidence="1">
    <location>
        <begin position="1"/>
        <end position="25"/>
    </location>
</feature>
<comment type="caution">
    <text evidence="3">The sequence shown here is derived from an EMBL/GenBank/DDBJ whole genome shotgun (WGS) entry which is preliminary data.</text>
</comment>
<evidence type="ECO:0000259" key="2">
    <source>
        <dbReference type="SMART" id="SM00256"/>
    </source>
</evidence>
<dbReference type="OrthoDB" id="625245at2759"/>
<dbReference type="Pfam" id="PF00646">
    <property type="entry name" value="F-box"/>
    <property type="match status" value="1"/>
</dbReference>
<protein>
    <submittedName>
        <fullName evidence="3">F-box domain containing protein</fullName>
    </submittedName>
</protein>
<evidence type="ECO:0000313" key="4">
    <source>
        <dbReference type="Proteomes" id="UP000237000"/>
    </source>
</evidence>
<dbReference type="Gene3D" id="1.20.1280.50">
    <property type="match status" value="1"/>
</dbReference>
<evidence type="ECO:0000256" key="1">
    <source>
        <dbReference type="SAM" id="MobiDB-lite"/>
    </source>
</evidence>
<reference evidence="4" key="1">
    <citation type="submission" date="2016-06" db="EMBL/GenBank/DDBJ databases">
        <title>Parallel loss of symbiosis genes in relatives of nitrogen-fixing non-legume Parasponia.</title>
        <authorList>
            <person name="Van Velzen R."/>
            <person name="Holmer R."/>
            <person name="Bu F."/>
            <person name="Rutten L."/>
            <person name="Van Zeijl A."/>
            <person name="Liu W."/>
            <person name="Santuari L."/>
            <person name="Cao Q."/>
            <person name="Sharma T."/>
            <person name="Shen D."/>
            <person name="Roswanjaya Y."/>
            <person name="Wardhani T."/>
            <person name="Kalhor M.S."/>
            <person name="Jansen J."/>
            <person name="Van den Hoogen J."/>
            <person name="Gungor B."/>
            <person name="Hartog M."/>
            <person name="Hontelez J."/>
            <person name="Verver J."/>
            <person name="Yang W.-C."/>
            <person name="Schijlen E."/>
            <person name="Repin R."/>
            <person name="Schilthuizen M."/>
            <person name="Schranz E."/>
            <person name="Heidstra R."/>
            <person name="Miyata K."/>
            <person name="Fedorova E."/>
            <person name="Kohlen W."/>
            <person name="Bisseling T."/>
            <person name="Smit S."/>
            <person name="Geurts R."/>
        </authorList>
    </citation>
    <scope>NUCLEOTIDE SEQUENCE [LARGE SCALE GENOMIC DNA]</scope>
    <source>
        <strain evidence="4">cv. RG33-2</strain>
    </source>
</reference>
<dbReference type="SUPFAM" id="SSF81383">
    <property type="entry name" value="F-box domain"/>
    <property type="match status" value="1"/>
</dbReference>
<feature type="compositionally biased region" description="Basic residues" evidence="1">
    <location>
        <begin position="7"/>
        <end position="17"/>
    </location>
</feature>
<sequence length="299" mass="34114">MLERALRVRRKKAKSERRRSTERCTSSSRYIPDDLLHEIMIRLPNLASAVRCSSVCKRWRSITCRSDFTATFMDHIHRPEPKRPLRLLFGGIADEEFSIRVVDNDNGMMMMQSSSPPPPVAAASVGAKLLLSYDPFKDFGDVKAWKSFRLPHDFLPDDSDLVLYYIPHLRLGLSQGRLRLSQFLWDDPQHLSLKVWDLMDNNNIDANAEPSPITLVHQTLIDAAAAAAAAASVSLMSVSVPAFHPIHHNQIFMLFDSYLYRYDLDTKKQVMVAEIENNSGRWDNLRVFPFVYPASPTII</sequence>
<dbReference type="InterPro" id="IPR001810">
    <property type="entry name" value="F-box_dom"/>
</dbReference>
<gene>
    <name evidence="3" type="ORF">TorRG33x02_197370</name>
</gene>
<dbReference type="AlphaFoldDB" id="A0A2P5EFX2"/>
<name>A0A2P5EFX2_TREOI</name>
<dbReference type="PANTHER" id="PTHR33207">
    <property type="entry name" value="F-BOX DOMAIN CONTAINING PROTEIN-RELATED"/>
    <property type="match status" value="1"/>
</dbReference>
<organism evidence="3 4">
    <name type="scientific">Trema orientale</name>
    <name type="common">Charcoal tree</name>
    <name type="synonym">Celtis orientalis</name>
    <dbReference type="NCBI Taxonomy" id="63057"/>
    <lineage>
        <taxon>Eukaryota</taxon>
        <taxon>Viridiplantae</taxon>
        <taxon>Streptophyta</taxon>
        <taxon>Embryophyta</taxon>
        <taxon>Tracheophyta</taxon>
        <taxon>Spermatophyta</taxon>
        <taxon>Magnoliopsida</taxon>
        <taxon>eudicotyledons</taxon>
        <taxon>Gunneridae</taxon>
        <taxon>Pentapetalae</taxon>
        <taxon>rosids</taxon>
        <taxon>fabids</taxon>
        <taxon>Rosales</taxon>
        <taxon>Cannabaceae</taxon>
        <taxon>Trema</taxon>
    </lineage>
</organism>
<dbReference type="InParanoid" id="A0A2P5EFX2"/>
<dbReference type="EMBL" id="JXTC01000162">
    <property type="protein sequence ID" value="PON84404.1"/>
    <property type="molecule type" value="Genomic_DNA"/>
</dbReference>
<feature type="domain" description="F-box" evidence="2">
    <location>
        <begin position="31"/>
        <end position="72"/>
    </location>
</feature>